<comment type="caution">
    <text evidence="1">The sequence shown here is derived from an EMBL/GenBank/DDBJ whole genome shotgun (WGS) entry which is preliminary data.</text>
</comment>
<sequence>MIHNLASQKTLNWLNYLTLIVFFCFTSGDLQAEATDNSGKKTVRYLLGHDEVRLPDLYPQHLLQAVIEGCGSGYQLERSEISMLQGRAAMEIAEDPGSLSVVWTMTSSERESLLKPVPIPIYRGLLGFRVLVVRRQDLARFSHIRTIEQLKELRAVQGYDWPDIEILRANALPVDGYGTTSEMYRLLKEGFVDYFPRAVIEVDRELEVLNDDSFAVLPDIALIYPTAGYFFTNHSDIELNTCLTQSMEKMIANGDFMTMFERYFGQSLRRYRYAEMATIVLANPLLETTRPINRKYLDHVATEVYKD</sequence>
<gene>
    <name evidence="1" type="ORF">DU002_01275</name>
</gene>
<accession>A0A368NTU0</accession>
<protein>
    <recommendedName>
        <fullName evidence="3">Solute-binding protein family 3/N-terminal domain-containing protein</fullName>
    </recommendedName>
</protein>
<name>A0A368NTU0_9GAMM</name>
<dbReference type="SUPFAM" id="SSF53850">
    <property type="entry name" value="Periplasmic binding protein-like II"/>
    <property type="match status" value="1"/>
</dbReference>
<organism evidence="1 2">
    <name type="scientific">Corallincola holothuriorum</name>
    <dbReference type="NCBI Taxonomy" id="2282215"/>
    <lineage>
        <taxon>Bacteria</taxon>
        <taxon>Pseudomonadati</taxon>
        <taxon>Pseudomonadota</taxon>
        <taxon>Gammaproteobacteria</taxon>
        <taxon>Alteromonadales</taxon>
        <taxon>Psychromonadaceae</taxon>
        <taxon>Corallincola</taxon>
    </lineage>
</organism>
<evidence type="ECO:0000313" key="2">
    <source>
        <dbReference type="Proteomes" id="UP000252558"/>
    </source>
</evidence>
<evidence type="ECO:0008006" key="3">
    <source>
        <dbReference type="Google" id="ProtNLM"/>
    </source>
</evidence>
<dbReference type="Proteomes" id="UP000252558">
    <property type="component" value="Unassembled WGS sequence"/>
</dbReference>
<reference evidence="1 2" key="1">
    <citation type="submission" date="2018-07" db="EMBL/GenBank/DDBJ databases">
        <title>Corallincola holothuriorum sp. nov., a new facultative anaerobe isolated from sea cucumber Apostichopus japonicus.</title>
        <authorList>
            <person name="Xia H."/>
        </authorList>
    </citation>
    <scope>NUCLEOTIDE SEQUENCE [LARGE SCALE GENOMIC DNA]</scope>
    <source>
        <strain evidence="1 2">C4</strain>
    </source>
</reference>
<proteinExistence type="predicted"/>
<evidence type="ECO:0000313" key="1">
    <source>
        <dbReference type="EMBL" id="RCU52631.1"/>
    </source>
</evidence>
<dbReference type="AlphaFoldDB" id="A0A368NTU0"/>
<keyword evidence="2" id="KW-1185">Reference proteome</keyword>
<dbReference type="EMBL" id="QPID01000001">
    <property type="protein sequence ID" value="RCU52631.1"/>
    <property type="molecule type" value="Genomic_DNA"/>
</dbReference>